<proteinExistence type="inferred from homology"/>
<dbReference type="NCBIfam" id="TIGR01325">
    <property type="entry name" value="O_suc_HS_sulf"/>
    <property type="match status" value="1"/>
</dbReference>
<comment type="similarity">
    <text evidence="3">Belongs to the trans-sulfuration enzymes family. MetZ subfamily.</text>
</comment>
<organism evidence="6 7">
    <name type="scientific">Alloalcanivorax marinus</name>
    <dbReference type="NCBI Taxonomy" id="1177169"/>
    <lineage>
        <taxon>Bacteria</taxon>
        <taxon>Pseudomonadati</taxon>
        <taxon>Pseudomonadota</taxon>
        <taxon>Gammaproteobacteria</taxon>
        <taxon>Oceanospirillales</taxon>
        <taxon>Alcanivoracaceae</taxon>
        <taxon>Alloalcanivorax</taxon>
    </lineage>
</organism>
<evidence type="ECO:0000256" key="2">
    <source>
        <dbReference type="ARBA" id="ARBA00022898"/>
    </source>
</evidence>
<dbReference type="GO" id="GO:0030170">
    <property type="term" value="F:pyridoxal phosphate binding"/>
    <property type="evidence" value="ECO:0007669"/>
    <property type="project" value="UniProtKB-UniRule"/>
</dbReference>
<comment type="subunit">
    <text evidence="3">Homotetramer.</text>
</comment>
<dbReference type="GO" id="GO:0016846">
    <property type="term" value="F:carbon-sulfur lyase activity"/>
    <property type="evidence" value="ECO:0007669"/>
    <property type="project" value="TreeGrafter"/>
</dbReference>
<evidence type="ECO:0000256" key="1">
    <source>
        <dbReference type="ARBA" id="ARBA00001933"/>
    </source>
</evidence>
<dbReference type="Pfam" id="PF01053">
    <property type="entry name" value="Cys_Met_Meta_PP"/>
    <property type="match status" value="1"/>
</dbReference>
<name>A0A9Q3YRC0_9GAMM</name>
<dbReference type="InterPro" id="IPR054542">
    <property type="entry name" value="Cys_met_metab_PP"/>
</dbReference>
<comment type="catalytic activity">
    <reaction evidence="3">
        <text>O-succinyl-L-homoserine + hydrogen sulfide = L-homocysteine + succinate</text>
        <dbReference type="Rhea" id="RHEA:27826"/>
        <dbReference type="ChEBI" id="CHEBI:29919"/>
        <dbReference type="ChEBI" id="CHEBI:30031"/>
        <dbReference type="ChEBI" id="CHEBI:57661"/>
        <dbReference type="ChEBI" id="CHEBI:58199"/>
    </reaction>
</comment>
<reference evidence="6" key="1">
    <citation type="submission" date="2021-10" db="EMBL/GenBank/DDBJ databases">
        <title>The diversity and Nitrogen Metabolism of Culturable Nitrate-Utilizing Bacteria Within the Oxygen Minimum Zone of the Changjiang (Yangtze River)Estuary.</title>
        <authorList>
            <person name="Zhang D."/>
            <person name="Zheng J."/>
            <person name="Liu S."/>
            <person name="He W."/>
        </authorList>
    </citation>
    <scope>NUCLEOTIDE SEQUENCE</scope>
    <source>
        <strain evidence="6">FXH-223</strain>
    </source>
</reference>
<dbReference type="InterPro" id="IPR006234">
    <property type="entry name" value="O-succ-hSer_sulfhydrylase"/>
</dbReference>
<dbReference type="GO" id="GO:0005737">
    <property type="term" value="C:cytoplasm"/>
    <property type="evidence" value="ECO:0007669"/>
    <property type="project" value="TreeGrafter"/>
</dbReference>
<dbReference type="Gene3D" id="3.90.1150.10">
    <property type="entry name" value="Aspartate Aminotransferase, domain 1"/>
    <property type="match status" value="1"/>
</dbReference>
<dbReference type="GO" id="GO:0071266">
    <property type="term" value="P:'de novo' L-methionine biosynthetic process"/>
    <property type="evidence" value="ECO:0007669"/>
    <property type="project" value="UniProtKB-UniRule"/>
</dbReference>
<dbReference type="SUPFAM" id="SSF53383">
    <property type="entry name" value="PLP-dependent transferases"/>
    <property type="match status" value="1"/>
</dbReference>
<dbReference type="GO" id="GO:0016765">
    <property type="term" value="F:transferase activity, transferring alkyl or aryl (other than methyl) groups"/>
    <property type="evidence" value="ECO:0007669"/>
    <property type="project" value="UniProtKB-UniRule"/>
</dbReference>
<dbReference type="PANTHER" id="PTHR11808:SF80">
    <property type="entry name" value="CYSTATHIONINE GAMMA-LYASE"/>
    <property type="match status" value="1"/>
</dbReference>
<keyword evidence="7" id="KW-1185">Reference proteome</keyword>
<keyword evidence="2 3" id="KW-0663">Pyridoxal phosphate</keyword>
<evidence type="ECO:0000313" key="6">
    <source>
        <dbReference type="EMBL" id="MCC4308463.1"/>
    </source>
</evidence>
<dbReference type="InterPro" id="IPR015422">
    <property type="entry name" value="PyrdxlP-dep_Trfase_small"/>
</dbReference>
<keyword evidence="3" id="KW-0808">Transferase</keyword>
<dbReference type="Proteomes" id="UP001108027">
    <property type="component" value="Unassembled WGS sequence"/>
</dbReference>
<comment type="pathway">
    <text evidence="3">Amino-acid biosynthesis; L-methionine biosynthesis via de novo pathway; L-homocysteine from O-succinyl-L-homoserine: step 1/1.</text>
</comment>
<evidence type="ECO:0000313" key="7">
    <source>
        <dbReference type="Proteomes" id="UP001108027"/>
    </source>
</evidence>
<gene>
    <name evidence="3" type="primary">metZ</name>
    <name evidence="6" type="ORF">LL252_07735</name>
</gene>
<protein>
    <recommendedName>
        <fullName evidence="3">O-succinylhomoserine sulfhydrylase</fullName>
        <shortName evidence="3">OSH sulfhydrylase</shortName>
        <shortName evidence="3">OSHS sulfhydrylase</shortName>
        <ecNumber evidence="3">2.5.1.-</ecNumber>
    </recommendedName>
</protein>
<dbReference type="EMBL" id="JAJGNA010000007">
    <property type="protein sequence ID" value="MCC4308463.1"/>
    <property type="molecule type" value="Genomic_DNA"/>
</dbReference>
<evidence type="ECO:0000256" key="5">
    <source>
        <dbReference type="RuleBase" id="RU362118"/>
    </source>
</evidence>
<dbReference type="HAMAP" id="MF_02056">
    <property type="entry name" value="MetZ"/>
    <property type="match status" value="1"/>
</dbReference>
<evidence type="ECO:0000256" key="3">
    <source>
        <dbReference type="HAMAP-Rule" id="MF_02056"/>
    </source>
</evidence>
<comment type="cofactor">
    <cofactor evidence="1 3 5">
        <name>pyridoxal 5'-phosphate</name>
        <dbReference type="ChEBI" id="CHEBI:597326"/>
    </cofactor>
</comment>
<accession>A0A9Q3YRC0</accession>
<dbReference type="InterPro" id="IPR015424">
    <property type="entry name" value="PyrdxlP-dep_Trfase"/>
</dbReference>
<dbReference type="GO" id="GO:0071268">
    <property type="term" value="P:homocysteine biosynthetic process"/>
    <property type="evidence" value="ECO:0007669"/>
    <property type="project" value="InterPro"/>
</dbReference>
<dbReference type="CDD" id="cd00614">
    <property type="entry name" value="CGS_like"/>
    <property type="match status" value="1"/>
</dbReference>
<keyword evidence="3" id="KW-0486">Methionine biosynthesis</keyword>
<keyword evidence="6" id="KW-0456">Lyase</keyword>
<dbReference type="NCBIfam" id="NF006003">
    <property type="entry name" value="PRK08133.1"/>
    <property type="match status" value="1"/>
</dbReference>
<feature type="modified residue" description="N6-(pyridoxal phosphate)lysine" evidence="3 4">
    <location>
        <position position="212"/>
    </location>
</feature>
<dbReference type="FunFam" id="3.40.640.10:FF:000046">
    <property type="entry name" value="Cystathionine gamma-lyase"/>
    <property type="match status" value="1"/>
</dbReference>
<evidence type="ECO:0000256" key="4">
    <source>
        <dbReference type="PIRSR" id="PIRSR001434-2"/>
    </source>
</evidence>
<dbReference type="AlphaFoldDB" id="A0A9Q3YRC0"/>
<dbReference type="GO" id="GO:0019346">
    <property type="term" value="P:transsulfuration"/>
    <property type="evidence" value="ECO:0007669"/>
    <property type="project" value="InterPro"/>
</dbReference>
<keyword evidence="3" id="KW-0028">Amino-acid biosynthesis</keyword>
<dbReference type="Gene3D" id="3.40.640.10">
    <property type="entry name" value="Type I PLP-dependent aspartate aminotransferase-like (Major domain)"/>
    <property type="match status" value="1"/>
</dbReference>
<dbReference type="InterPro" id="IPR015421">
    <property type="entry name" value="PyrdxlP-dep_Trfase_major"/>
</dbReference>
<dbReference type="PROSITE" id="PS00868">
    <property type="entry name" value="CYS_MET_METAB_PP"/>
    <property type="match status" value="1"/>
</dbReference>
<dbReference type="InterPro" id="IPR000277">
    <property type="entry name" value="Cys/Met-Metab_PyrdxlP-dep_enz"/>
</dbReference>
<dbReference type="PANTHER" id="PTHR11808">
    <property type="entry name" value="TRANS-SULFURATION ENZYME FAMILY MEMBER"/>
    <property type="match status" value="1"/>
</dbReference>
<dbReference type="RefSeq" id="WP_228233665.1">
    <property type="nucleotide sequence ID" value="NZ_ARXL01000106.1"/>
</dbReference>
<dbReference type="PIRSF" id="PIRSF001434">
    <property type="entry name" value="CGS"/>
    <property type="match status" value="1"/>
</dbReference>
<comment type="function">
    <text evidence="3">Catalyzes the formation of L-homocysteine from O-succinyl-L-homoserine (OSHS) and hydrogen sulfide.</text>
</comment>
<dbReference type="EC" id="2.5.1.-" evidence="3"/>
<sequence length="403" mass="43445">MSDKPDPNDFHTDTLAIRWAQLRTDEMAHSDPIFLTSSFVYDSAAQAAARFAGDEPGNVYSRFTNPTVRAFEERLAAMEGGEQCQALASGMAAISSTFFALLAPGDHVVSSRSVFGTTNVIYSRYLKKFNIDTTLVDLDDLDQWKAAIRPETKMLFLETPSNPLSEVGDIEALAKLAHDNGALLVVDNCFCTPALQKPIALGADLVIHSATKYIDGQGRCLGGAVVGPAELVKEVHGFVRSAGPSLSPFNAWVFLKGLETLGLRMKAHSANTLELARWLEGRPGIAKVHYAGLESHPQHALAARQQSGFGAVLAIEVEDSDGRADRQAAWRFIDGTELMSITANLGDVKSTITHPGSTTHGRVDADEKKRAGITDNLIRIAVGLEDVDDLKQDLARGITALGF</sequence>
<comment type="caution">
    <text evidence="6">The sequence shown here is derived from an EMBL/GenBank/DDBJ whole genome shotgun (WGS) entry which is preliminary data.</text>
</comment>